<evidence type="ECO:0000259" key="2">
    <source>
        <dbReference type="Pfam" id="PF26226"/>
    </source>
</evidence>
<dbReference type="Pfam" id="PF26226">
    <property type="entry name" value="DUF8052"/>
    <property type="match status" value="1"/>
</dbReference>
<accession>A0A6F8SKK7</accession>
<keyword evidence="4" id="KW-1185">Reference proteome</keyword>
<dbReference type="RefSeq" id="WP_114539638.1">
    <property type="nucleotide sequence ID" value="NZ_AP022829.1"/>
</dbReference>
<evidence type="ECO:0000313" key="4">
    <source>
        <dbReference type="Proteomes" id="UP000501727"/>
    </source>
</evidence>
<dbReference type="AlphaFoldDB" id="A0A6F8SKK7"/>
<dbReference type="InterPro" id="IPR058365">
    <property type="entry name" value="DUF8052"/>
</dbReference>
<reference evidence="4" key="1">
    <citation type="journal article" date="2020" name="Microbiol. Resour. Announc.">
        <title>Complete Genome Sequence of Adlercreutzia sp. Strain 8CFCBH1, a Potent Producer of Equol, Isolated from Healthy Japanese Feces.</title>
        <authorList>
            <person name="Ogata Y."/>
            <person name="Sakamoto M."/>
            <person name="Ohkuma M."/>
            <person name="Hattori M."/>
            <person name="Suda W."/>
        </authorList>
    </citation>
    <scope>NUCLEOTIDE SEQUENCE [LARGE SCALE GENOMIC DNA]</scope>
    <source>
        <strain evidence="4">8CFCBH1</strain>
    </source>
</reference>
<dbReference type="KEGG" id="ahat:ADCFC_07690"/>
<name>A0A6F8SKK7_9ACTN</name>
<protein>
    <recommendedName>
        <fullName evidence="2">DUF8052 domain-containing protein</fullName>
    </recommendedName>
</protein>
<dbReference type="EMBL" id="AP022829">
    <property type="protein sequence ID" value="BCA88150.1"/>
    <property type="molecule type" value="Genomic_DNA"/>
</dbReference>
<feature type="domain" description="DUF8052" evidence="2">
    <location>
        <begin position="8"/>
        <end position="164"/>
    </location>
</feature>
<evidence type="ECO:0000256" key="1">
    <source>
        <dbReference type="SAM" id="MobiDB-lite"/>
    </source>
</evidence>
<gene>
    <name evidence="3" type="ORF">ADCFC_06480</name>
</gene>
<proteinExistence type="predicted"/>
<organism evidence="3 4">
    <name type="scientific">Adlercreutzia hattorii</name>
    <dbReference type="NCBI Taxonomy" id="2707299"/>
    <lineage>
        <taxon>Bacteria</taxon>
        <taxon>Bacillati</taxon>
        <taxon>Actinomycetota</taxon>
        <taxon>Coriobacteriia</taxon>
        <taxon>Eggerthellales</taxon>
        <taxon>Eggerthellaceae</taxon>
        <taxon>Adlercreutzia</taxon>
    </lineage>
</organism>
<dbReference type="Proteomes" id="UP000501727">
    <property type="component" value="Chromosome"/>
</dbReference>
<sequence length="236" mass="25748">MGLAGRGEVIERLLAAHEAWFDIDRDHRFAGRTFPGYAEFHSCASQYVLVKRAKLWEAASHEHLFFWDTPRLTAAELDDLVGCITGEGLSLVQPAPDHMTTYLSLAIVADAVDDLAWERVRRTRFRKNFSLGWRGWADLRLAVADLSRGRVTTNSQGKPLGKTLQANAFIDDGAAVCAAGCGGARDAARNTARGAVRDGHRLDASAPAFPEGREGRACDGARPLFEAQGEKRGSKL</sequence>
<reference evidence="4" key="2">
    <citation type="submission" date="2020-03" db="EMBL/GenBank/DDBJ databases">
        <title>Complete Genome Sequence of Adlercreutzia sp. strain 8CFCBH1 Producing Equol, Isolated from Healthy Japanese Feces.</title>
        <authorList>
            <person name="Ogata Y."/>
            <person name="Sakamoto M."/>
            <person name="Ohkuma M."/>
            <person name="Hattori M."/>
            <person name="Suda W."/>
        </authorList>
    </citation>
    <scope>NUCLEOTIDE SEQUENCE [LARGE SCALE GENOMIC DNA]</scope>
    <source>
        <strain evidence="4">8CFCBH1</strain>
    </source>
</reference>
<evidence type="ECO:0000313" key="3">
    <source>
        <dbReference type="EMBL" id="BCA88150.1"/>
    </source>
</evidence>
<feature type="region of interest" description="Disordered" evidence="1">
    <location>
        <begin position="203"/>
        <end position="236"/>
    </location>
</feature>